<dbReference type="GeneID" id="9378260"/>
<dbReference type="STRING" id="240176.D6RMK5"/>
<evidence type="ECO:0000256" key="1">
    <source>
        <dbReference type="SAM" id="MobiDB-lite"/>
    </source>
</evidence>
<reference evidence="2 3" key="1">
    <citation type="journal article" date="2010" name="Proc. Natl. Acad. Sci. U.S.A.">
        <title>Insights into evolution of multicellular fungi from the assembled chromosomes of the mushroom Coprinopsis cinerea (Coprinus cinereus).</title>
        <authorList>
            <person name="Stajich J.E."/>
            <person name="Wilke S.K."/>
            <person name="Ahren D."/>
            <person name="Au C.H."/>
            <person name="Birren B.W."/>
            <person name="Borodovsky M."/>
            <person name="Burns C."/>
            <person name="Canback B."/>
            <person name="Casselton L.A."/>
            <person name="Cheng C.K."/>
            <person name="Deng J."/>
            <person name="Dietrich F.S."/>
            <person name="Fargo D.C."/>
            <person name="Farman M.L."/>
            <person name="Gathman A.C."/>
            <person name="Goldberg J."/>
            <person name="Guigo R."/>
            <person name="Hoegger P.J."/>
            <person name="Hooker J.B."/>
            <person name="Huggins A."/>
            <person name="James T.Y."/>
            <person name="Kamada T."/>
            <person name="Kilaru S."/>
            <person name="Kodira C."/>
            <person name="Kues U."/>
            <person name="Kupfer D."/>
            <person name="Kwan H.S."/>
            <person name="Lomsadze A."/>
            <person name="Li W."/>
            <person name="Lilly W.W."/>
            <person name="Ma L.J."/>
            <person name="Mackey A.J."/>
            <person name="Manning G."/>
            <person name="Martin F."/>
            <person name="Muraguchi H."/>
            <person name="Natvig D.O."/>
            <person name="Palmerini H."/>
            <person name="Ramesh M.A."/>
            <person name="Rehmeyer C.J."/>
            <person name="Roe B.A."/>
            <person name="Shenoy N."/>
            <person name="Stanke M."/>
            <person name="Ter-Hovhannisyan V."/>
            <person name="Tunlid A."/>
            <person name="Velagapudi R."/>
            <person name="Vision T.J."/>
            <person name="Zeng Q."/>
            <person name="Zolan M.E."/>
            <person name="Pukkila P.J."/>
        </authorList>
    </citation>
    <scope>NUCLEOTIDE SEQUENCE [LARGE SCALE GENOMIC DNA]</scope>
    <source>
        <strain evidence="3">Okayama-7 / 130 / ATCC MYA-4618 / FGSC 9003</strain>
    </source>
</reference>
<dbReference type="HOGENOM" id="CLU_043859_0_0_1"/>
<dbReference type="VEuPathDB" id="FungiDB:CC1G_14691"/>
<dbReference type="OMA" id="REVDYEP"/>
<evidence type="ECO:0000313" key="3">
    <source>
        <dbReference type="Proteomes" id="UP000001861"/>
    </source>
</evidence>
<feature type="compositionally biased region" description="Pro residues" evidence="1">
    <location>
        <begin position="344"/>
        <end position="353"/>
    </location>
</feature>
<protein>
    <recommendedName>
        <fullName evidence="4">Cell division control protein 14</fullName>
    </recommendedName>
</protein>
<accession>D6RMK5</accession>
<dbReference type="Pfam" id="PF08045">
    <property type="entry name" value="CDC14"/>
    <property type="match status" value="1"/>
</dbReference>
<dbReference type="KEGG" id="cci:CC1G_14691"/>
<feature type="compositionally biased region" description="Low complexity" evidence="1">
    <location>
        <begin position="267"/>
        <end position="314"/>
    </location>
</feature>
<sequence length="500" mass="54222">MRETLQDALDQITSTRSSTDTRTRALQTVERCLAKALADEEDREGLDSFLALQYTFECNVPLRLLSWLCIATTQLDSLIKGPIDESHEHEVTTLVSQIVLSLCLLQGISLSHPSCKVYLGRRYPQEVLLDLLLASRHLPSSSSRDSENMCRRQGILEQPLTSLVLDTLLCILVDSSSALRVFEDVGGPQAVVRILKRAGTPREVRMKCLEFLYFYLLDETASGPETNGVDEDSPLSSPPTVPNSPVNRPSKPSVSSGTPPAHPASRYGSSTYAFSDSSDSGRSSRSASGSSTLSFSSTSSNASSSTAPSSVSSSPEKHTSFSKSPLRARSPEKPSYRPKTGHPRTPPHSPPLDPARSQFRFPAKPPQPKAMAMLKKEIDYVPMSPKKAQVAAILGRSPGHTPKSKSMSVVDSGITPKERVQTKSRLQSAGTVPNLSNYSYLSSSEDDSVLTPKAVPRIPKFLVTGNKRTTEEKKQLLGTMLGNVDALVEGVRKAGIWGLA</sequence>
<dbReference type="eggNOG" id="ENOG502S6JC">
    <property type="taxonomic scope" value="Eukaryota"/>
</dbReference>
<evidence type="ECO:0000313" key="2">
    <source>
        <dbReference type="EMBL" id="EFI27768.1"/>
    </source>
</evidence>
<organism evidence="2 3">
    <name type="scientific">Coprinopsis cinerea (strain Okayama-7 / 130 / ATCC MYA-4618 / FGSC 9003)</name>
    <name type="common">Inky cap fungus</name>
    <name type="synonym">Hormographiella aspergillata</name>
    <dbReference type="NCBI Taxonomy" id="240176"/>
    <lineage>
        <taxon>Eukaryota</taxon>
        <taxon>Fungi</taxon>
        <taxon>Dikarya</taxon>
        <taxon>Basidiomycota</taxon>
        <taxon>Agaricomycotina</taxon>
        <taxon>Agaricomycetes</taxon>
        <taxon>Agaricomycetidae</taxon>
        <taxon>Agaricales</taxon>
        <taxon>Agaricineae</taxon>
        <taxon>Psathyrellaceae</taxon>
        <taxon>Coprinopsis</taxon>
    </lineage>
</organism>
<dbReference type="RefSeq" id="XP_002911262.1">
    <property type="nucleotide sequence ID" value="XM_002911216.1"/>
</dbReference>
<gene>
    <name evidence="2" type="ORF">CC1G_14691</name>
</gene>
<dbReference type="InterPro" id="IPR012535">
    <property type="entry name" value="Cell_div_Cdc14"/>
</dbReference>
<proteinExistence type="predicted"/>
<dbReference type="EMBL" id="AACS02000005">
    <property type="protein sequence ID" value="EFI27768.1"/>
    <property type="molecule type" value="Genomic_DNA"/>
</dbReference>
<dbReference type="AlphaFoldDB" id="D6RMK5"/>
<feature type="region of interest" description="Disordered" evidence="1">
    <location>
        <begin position="224"/>
        <end position="368"/>
    </location>
</feature>
<name>D6RMK5_COPC7</name>
<evidence type="ECO:0008006" key="4">
    <source>
        <dbReference type="Google" id="ProtNLM"/>
    </source>
</evidence>
<dbReference type="Proteomes" id="UP000001861">
    <property type="component" value="Unassembled WGS sequence"/>
</dbReference>
<dbReference type="PANTHER" id="PTHR34065:SF1">
    <property type="entry name" value="CELL DIVISION CONTROL PROTEIN 14"/>
    <property type="match status" value="1"/>
</dbReference>
<dbReference type="PANTHER" id="PTHR34065">
    <property type="entry name" value="CELL DIVISION CONTROL PROTEIN 14"/>
    <property type="match status" value="1"/>
</dbReference>
<keyword evidence="3" id="KW-1185">Reference proteome</keyword>
<dbReference type="InParanoid" id="D6RMK5"/>
<dbReference type="OrthoDB" id="5357220at2759"/>
<comment type="caution">
    <text evidence="2">The sequence shown here is derived from an EMBL/GenBank/DDBJ whole genome shotgun (WGS) entry which is preliminary data.</text>
</comment>